<accession>A0A1G7Q2N3</accession>
<dbReference type="PANTHER" id="PTHR18901">
    <property type="entry name" value="2-DEOXYGLUCOSE-6-PHOSPHATE PHOSPHATASE 2"/>
    <property type="match status" value="1"/>
</dbReference>
<dbReference type="SFLD" id="SFLDS00003">
    <property type="entry name" value="Haloacid_Dehalogenase"/>
    <property type="match status" value="1"/>
</dbReference>
<dbReference type="AlphaFoldDB" id="A0A1G7Q2N3"/>
<dbReference type="EMBL" id="LT629690">
    <property type="protein sequence ID" value="SDF92745.1"/>
    <property type="molecule type" value="Genomic_DNA"/>
</dbReference>
<dbReference type="Proteomes" id="UP000182427">
    <property type="component" value="Chromosome I"/>
</dbReference>
<gene>
    <name evidence="1" type="ORF">SAMN05444167_3722</name>
</gene>
<keyword evidence="2" id="KW-1185">Reference proteome</keyword>
<evidence type="ECO:0000313" key="1">
    <source>
        <dbReference type="EMBL" id="SDF92745.1"/>
    </source>
</evidence>
<sequence length="205" mass="22266">MEFLLDPASFRALIFDCDGTLVETLPAHIAALQATLGPMGILPTAEWARTLYGTTPPQVLLAIEKTYGPIPVPHADVLKQWVMNYAKSLHLLQRIVSVCDVALHFQGKVPMAVASNNQRANIEATLRAVGMDGVFGWIVSGEDVAKGKPAPDLFLEAARRMQMEPQDCLVFEDSREGVEAAEAAGMRVIRIDASADRVPVASETR</sequence>
<dbReference type="SUPFAM" id="SSF56784">
    <property type="entry name" value="HAD-like"/>
    <property type="match status" value="1"/>
</dbReference>
<evidence type="ECO:0000313" key="2">
    <source>
        <dbReference type="Proteomes" id="UP000182427"/>
    </source>
</evidence>
<reference evidence="1 2" key="1">
    <citation type="submission" date="2016-10" db="EMBL/GenBank/DDBJ databases">
        <authorList>
            <person name="de Groot N.N."/>
        </authorList>
    </citation>
    <scope>NUCLEOTIDE SEQUENCE [LARGE SCALE GENOMIC DNA]</scope>
    <source>
        <strain evidence="1 2">GAS232</strain>
    </source>
</reference>
<dbReference type="RefSeq" id="WP_172838346.1">
    <property type="nucleotide sequence ID" value="NZ_LT629690.1"/>
</dbReference>
<dbReference type="InterPro" id="IPR036412">
    <property type="entry name" value="HAD-like_sf"/>
</dbReference>
<dbReference type="Gene3D" id="1.10.150.240">
    <property type="entry name" value="Putative phosphatase, domain 2"/>
    <property type="match status" value="1"/>
</dbReference>
<dbReference type="InterPro" id="IPR041492">
    <property type="entry name" value="HAD_2"/>
</dbReference>
<protein>
    <submittedName>
        <fullName evidence="1">Haloacid dehalogenase superfamily, subfamily IA, variant 3 with third motif having DD or ED</fullName>
    </submittedName>
</protein>
<dbReference type="PANTHER" id="PTHR18901:SF38">
    <property type="entry name" value="PSEUDOURIDINE-5'-PHOSPHATASE"/>
    <property type="match status" value="1"/>
</dbReference>
<dbReference type="InterPro" id="IPR023214">
    <property type="entry name" value="HAD_sf"/>
</dbReference>
<dbReference type="Gene3D" id="3.40.50.1000">
    <property type="entry name" value="HAD superfamily/HAD-like"/>
    <property type="match status" value="1"/>
</dbReference>
<dbReference type="SFLD" id="SFLDG01129">
    <property type="entry name" value="C1.5:_HAD__Beta-PGM__Phosphata"/>
    <property type="match status" value="1"/>
</dbReference>
<organism evidence="1 2">
    <name type="scientific">Terriglobus roseus</name>
    <dbReference type="NCBI Taxonomy" id="392734"/>
    <lineage>
        <taxon>Bacteria</taxon>
        <taxon>Pseudomonadati</taxon>
        <taxon>Acidobacteriota</taxon>
        <taxon>Terriglobia</taxon>
        <taxon>Terriglobales</taxon>
        <taxon>Acidobacteriaceae</taxon>
        <taxon>Terriglobus</taxon>
    </lineage>
</organism>
<dbReference type="Pfam" id="PF13419">
    <property type="entry name" value="HAD_2"/>
    <property type="match status" value="1"/>
</dbReference>
<dbReference type="InterPro" id="IPR023198">
    <property type="entry name" value="PGP-like_dom2"/>
</dbReference>
<dbReference type="NCBIfam" id="TIGR01509">
    <property type="entry name" value="HAD-SF-IA-v3"/>
    <property type="match status" value="1"/>
</dbReference>
<proteinExistence type="predicted"/>
<name>A0A1G7Q2N3_9BACT</name>
<dbReference type="InterPro" id="IPR006439">
    <property type="entry name" value="HAD-SF_hydro_IA"/>
</dbReference>